<evidence type="ECO:0000256" key="1">
    <source>
        <dbReference type="SAM" id="Phobius"/>
    </source>
</evidence>
<dbReference type="AlphaFoldDB" id="A0A6G0XVI7"/>
<keyword evidence="1" id="KW-0812">Transmembrane</keyword>
<keyword evidence="3" id="KW-1185">Reference proteome</keyword>
<accession>A0A6G0XVI7</accession>
<comment type="caution">
    <text evidence="2">The sequence shown here is derived from an EMBL/GenBank/DDBJ whole genome shotgun (WGS) entry which is preliminary data.</text>
</comment>
<dbReference type="EMBL" id="VJMJ01000009">
    <property type="protein sequence ID" value="KAF0744683.1"/>
    <property type="molecule type" value="Genomic_DNA"/>
</dbReference>
<feature type="transmembrane region" description="Helical" evidence="1">
    <location>
        <begin position="91"/>
        <end position="112"/>
    </location>
</feature>
<proteinExistence type="predicted"/>
<feature type="transmembrane region" description="Helical" evidence="1">
    <location>
        <begin position="20"/>
        <end position="42"/>
    </location>
</feature>
<evidence type="ECO:0000313" key="3">
    <source>
        <dbReference type="Proteomes" id="UP000481153"/>
    </source>
</evidence>
<name>A0A6G0XVI7_9STRA</name>
<keyword evidence="1" id="KW-1133">Transmembrane helix</keyword>
<protein>
    <submittedName>
        <fullName evidence="2">Uncharacterized protein</fullName>
    </submittedName>
</protein>
<gene>
    <name evidence="2" type="ORF">Ae201684_001140</name>
</gene>
<sequence>MPSQLATILAEGATESNLTAVTATVVGVAVILIVVTGFAGMAYKKRCLLIMYGVFVAIAMFLFIAVAILGFRAATAETTTHKNNFLQRHGNYLGLAAVVLTIVSILILRIGYHLHRNPNAYREAHYGRAKISAAEVADRTCWTSAYLNKCNRNWWTT</sequence>
<keyword evidence="1" id="KW-0472">Membrane</keyword>
<reference evidence="2 3" key="1">
    <citation type="submission" date="2019-07" db="EMBL/GenBank/DDBJ databases">
        <title>Genomics analysis of Aphanomyces spp. identifies a new class of oomycete effector associated with host adaptation.</title>
        <authorList>
            <person name="Gaulin E."/>
        </authorList>
    </citation>
    <scope>NUCLEOTIDE SEQUENCE [LARGE SCALE GENOMIC DNA]</scope>
    <source>
        <strain evidence="2 3">ATCC 201684</strain>
    </source>
</reference>
<dbReference type="Proteomes" id="UP000481153">
    <property type="component" value="Unassembled WGS sequence"/>
</dbReference>
<evidence type="ECO:0000313" key="2">
    <source>
        <dbReference type="EMBL" id="KAF0744683.1"/>
    </source>
</evidence>
<dbReference type="VEuPathDB" id="FungiDB:AeMF1_018522"/>
<organism evidence="2 3">
    <name type="scientific">Aphanomyces euteiches</name>
    <dbReference type="NCBI Taxonomy" id="100861"/>
    <lineage>
        <taxon>Eukaryota</taxon>
        <taxon>Sar</taxon>
        <taxon>Stramenopiles</taxon>
        <taxon>Oomycota</taxon>
        <taxon>Saprolegniomycetes</taxon>
        <taxon>Saprolegniales</taxon>
        <taxon>Verrucalvaceae</taxon>
        <taxon>Aphanomyces</taxon>
    </lineage>
</organism>
<feature type="transmembrane region" description="Helical" evidence="1">
    <location>
        <begin position="49"/>
        <end position="71"/>
    </location>
</feature>